<dbReference type="AlphaFoldDB" id="A0A5D2HFW7"/>
<evidence type="ECO:0000313" key="2">
    <source>
        <dbReference type="Proteomes" id="UP000323506"/>
    </source>
</evidence>
<reference evidence="1 2" key="1">
    <citation type="submission" date="2019-06" db="EMBL/GenBank/DDBJ databases">
        <title>WGS assembly of Gossypium darwinii.</title>
        <authorList>
            <person name="Chen Z.J."/>
            <person name="Sreedasyam A."/>
            <person name="Ando A."/>
            <person name="Song Q."/>
            <person name="De L."/>
            <person name="Hulse-Kemp A."/>
            <person name="Ding M."/>
            <person name="Ye W."/>
            <person name="Kirkbride R."/>
            <person name="Jenkins J."/>
            <person name="Plott C."/>
            <person name="Lovell J."/>
            <person name="Lin Y.-M."/>
            <person name="Vaughn R."/>
            <person name="Liu B."/>
            <person name="Li W."/>
            <person name="Simpson S."/>
            <person name="Scheffler B."/>
            <person name="Saski C."/>
            <person name="Grover C."/>
            <person name="Hu G."/>
            <person name="Conover J."/>
            <person name="Carlson J."/>
            <person name="Shu S."/>
            <person name="Boston L."/>
            <person name="Williams M."/>
            <person name="Peterson D."/>
            <person name="Mcgee K."/>
            <person name="Jones D."/>
            <person name="Wendel J."/>
            <person name="Stelly D."/>
            <person name="Grimwood J."/>
            <person name="Schmutz J."/>
        </authorList>
    </citation>
    <scope>NUCLEOTIDE SEQUENCE [LARGE SCALE GENOMIC DNA]</scope>
    <source>
        <strain evidence="1">1808015.09</strain>
    </source>
</reference>
<organism evidence="1 2">
    <name type="scientific">Gossypium darwinii</name>
    <name type="common">Darwin's cotton</name>
    <name type="synonym">Gossypium barbadense var. darwinii</name>
    <dbReference type="NCBI Taxonomy" id="34276"/>
    <lineage>
        <taxon>Eukaryota</taxon>
        <taxon>Viridiplantae</taxon>
        <taxon>Streptophyta</taxon>
        <taxon>Embryophyta</taxon>
        <taxon>Tracheophyta</taxon>
        <taxon>Spermatophyta</taxon>
        <taxon>Magnoliopsida</taxon>
        <taxon>eudicotyledons</taxon>
        <taxon>Gunneridae</taxon>
        <taxon>Pentapetalae</taxon>
        <taxon>rosids</taxon>
        <taxon>malvids</taxon>
        <taxon>Malvales</taxon>
        <taxon>Malvaceae</taxon>
        <taxon>Malvoideae</taxon>
        <taxon>Gossypium</taxon>
    </lineage>
</organism>
<name>A0A5D2HFW7_GOSDA</name>
<keyword evidence="2" id="KW-1185">Reference proteome</keyword>
<accession>A0A5D2HFW7</accession>
<dbReference type="EMBL" id="CM017689">
    <property type="protein sequence ID" value="TYH28416.1"/>
    <property type="molecule type" value="Genomic_DNA"/>
</dbReference>
<proteinExistence type="predicted"/>
<protein>
    <submittedName>
        <fullName evidence="1">Uncharacterized protein</fullName>
    </submittedName>
</protein>
<dbReference type="Proteomes" id="UP000323506">
    <property type="component" value="Chromosome A02"/>
</dbReference>
<sequence length="76" mass="8808">MNHLQPLPLMDPFPNPFEPPEHIRELPPQTLMATSKLILRYDPFSNLHRSISCPLLATCFFLSRLPTMYSKRGDID</sequence>
<gene>
    <name evidence="1" type="ORF">ES288_A02G141300v1</name>
</gene>
<evidence type="ECO:0000313" key="1">
    <source>
        <dbReference type="EMBL" id="TYH28416.1"/>
    </source>
</evidence>